<keyword evidence="3" id="KW-1185">Reference proteome</keyword>
<reference evidence="2 3" key="1">
    <citation type="submission" date="2024-01" db="EMBL/GenBank/DDBJ databases">
        <authorList>
            <person name="Waweru B."/>
        </authorList>
    </citation>
    <scope>NUCLEOTIDE SEQUENCE [LARGE SCALE GENOMIC DNA]</scope>
</reference>
<sequence>MRSQVMLQTCQPSNGIYSQPATQNKKLWAALVRLTKAENNATTSLQSTTHEPTPNYAEWNRPPKTRADSTIKQLLLKTATIAKTPRST</sequence>
<organism evidence="2 3">
    <name type="scientific">Dovyalis caffra</name>
    <dbReference type="NCBI Taxonomy" id="77055"/>
    <lineage>
        <taxon>Eukaryota</taxon>
        <taxon>Viridiplantae</taxon>
        <taxon>Streptophyta</taxon>
        <taxon>Embryophyta</taxon>
        <taxon>Tracheophyta</taxon>
        <taxon>Spermatophyta</taxon>
        <taxon>Magnoliopsida</taxon>
        <taxon>eudicotyledons</taxon>
        <taxon>Gunneridae</taxon>
        <taxon>Pentapetalae</taxon>
        <taxon>rosids</taxon>
        <taxon>fabids</taxon>
        <taxon>Malpighiales</taxon>
        <taxon>Salicaceae</taxon>
        <taxon>Flacourtieae</taxon>
        <taxon>Dovyalis</taxon>
    </lineage>
</organism>
<name>A0AAV1SA77_9ROSI</name>
<dbReference type="AlphaFoldDB" id="A0AAV1SA77"/>
<protein>
    <submittedName>
        <fullName evidence="2">Uncharacterized protein</fullName>
    </submittedName>
</protein>
<evidence type="ECO:0000313" key="3">
    <source>
        <dbReference type="Proteomes" id="UP001314170"/>
    </source>
</evidence>
<accession>A0AAV1SA77</accession>
<dbReference type="Proteomes" id="UP001314170">
    <property type="component" value="Unassembled WGS sequence"/>
</dbReference>
<evidence type="ECO:0000313" key="2">
    <source>
        <dbReference type="EMBL" id="CAK7347017.1"/>
    </source>
</evidence>
<dbReference type="EMBL" id="CAWUPB010001173">
    <property type="protein sequence ID" value="CAK7347017.1"/>
    <property type="molecule type" value="Genomic_DNA"/>
</dbReference>
<proteinExistence type="predicted"/>
<gene>
    <name evidence="2" type="ORF">DCAF_LOCUS19697</name>
</gene>
<evidence type="ECO:0000256" key="1">
    <source>
        <dbReference type="SAM" id="MobiDB-lite"/>
    </source>
</evidence>
<feature type="region of interest" description="Disordered" evidence="1">
    <location>
        <begin position="40"/>
        <end position="65"/>
    </location>
</feature>
<feature type="compositionally biased region" description="Polar residues" evidence="1">
    <location>
        <begin position="40"/>
        <end position="52"/>
    </location>
</feature>
<comment type="caution">
    <text evidence="2">The sequence shown here is derived from an EMBL/GenBank/DDBJ whole genome shotgun (WGS) entry which is preliminary data.</text>
</comment>